<gene>
    <name evidence="2" type="ORF">J2Z75_003303</name>
</gene>
<keyword evidence="1" id="KW-0472">Membrane</keyword>
<dbReference type="Proteomes" id="UP000823786">
    <property type="component" value="Unassembled WGS sequence"/>
</dbReference>
<keyword evidence="1" id="KW-1133">Transmembrane helix</keyword>
<reference evidence="2 3" key="1">
    <citation type="submission" date="2021-03" db="EMBL/GenBank/DDBJ databases">
        <title>Genomic Encyclopedia of Type Strains, Phase IV (KMG-IV): sequencing the most valuable type-strain genomes for metagenomic binning, comparative biology and taxonomic classification.</title>
        <authorList>
            <person name="Goeker M."/>
        </authorList>
    </citation>
    <scope>NUCLEOTIDE SEQUENCE [LARGE SCALE GENOMIC DNA]</scope>
    <source>
        <strain evidence="2 3">DSM 26427</strain>
    </source>
</reference>
<evidence type="ECO:0000313" key="3">
    <source>
        <dbReference type="Proteomes" id="UP000823786"/>
    </source>
</evidence>
<evidence type="ECO:0000313" key="2">
    <source>
        <dbReference type="EMBL" id="MBP1859786.1"/>
    </source>
</evidence>
<proteinExistence type="predicted"/>
<accession>A0ABS4EPB2</accession>
<dbReference type="EMBL" id="JAGGJV010000005">
    <property type="protein sequence ID" value="MBP1859786.1"/>
    <property type="molecule type" value="Genomic_DNA"/>
</dbReference>
<comment type="caution">
    <text evidence="2">The sequence shown here is derived from an EMBL/GenBank/DDBJ whole genome shotgun (WGS) entry which is preliminary data.</text>
</comment>
<sequence length="38" mass="4455">MSAYDVVDAVAKFLAHPFVLMVASLLLGWWLRRLRPRR</sequence>
<protein>
    <submittedName>
        <fullName evidence="2">Uncharacterized protein</fullName>
    </submittedName>
</protein>
<keyword evidence="1" id="KW-0812">Transmembrane</keyword>
<name>A0ABS4EPB2_9HYPH</name>
<keyword evidence="3" id="KW-1185">Reference proteome</keyword>
<organism evidence="2 3">
    <name type="scientific">Rhizobium herbae</name>
    <dbReference type="NCBI Taxonomy" id="508661"/>
    <lineage>
        <taxon>Bacteria</taxon>
        <taxon>Pseudomonadati</taxon>
        <taxon>Pseudomonadota</taxon>
        <taxon>Alphaproteobacteria</taxon>
        <taxon>Hyphomicrobiales</taxon>
        <taxon>Rhizobiaceae</taxon>
        <taxon>Rhizobium/Agrobacterium group</taxon>
        <taxon>Rhizobium</taxon>
    </lineage>
</organism>
<feature type="transmembrane region" description="Helical" evidence="1">
    <location>
        <begin position="13"/>
        <end position="31"/>
    </location>
</feature>
<evidence type="ECO:0000256" key="1">
    <source>
        <dbReference type="SAM" id="Phobius"/>
    </source>
</evidence>